<proteinExistence type="predicted"/>
<name>A0AAW1UF88_9CUCU</name>
<keyword evidence="5" id="KW-1185">Reference proteome</keyword>
<dbReference type="Pfam" id="PF00096">
    <property type="entry name" value="zf-C2H2"/>
    <property type="match status" value="1"/>
</dbReference>
<reference evidence="4 5" key="1">
    <citation type="submission" date="2023-03" db="EMBL/GenBank/DDBJ databases">
        <title>Genome insight into feeding habits of ladybird beetles.</title>
        <authorList>
            <person name="Li H.-S."/>
            <person name="Huang Y.-H."/>
            <person name="Pang H."/>
        </authorList>
    </citation>
    <scope>NUCLEOTIDE SEQUENCE [LARGE SCALE GENOMIC DNA]</scope>
    <source>
        <strain evidence="4">SYSU_2023b</strain>
        <tissue evidence="4">Whole body</tissue>
    </source>
</reference>
<evidence type="ECO:0000313" key="5">
    <source>
        <dbReference type="Proteomes" id="UP001431783"/>
    </source>
</evidence>
<dbReference type="SUPFAM" id="SSF57667">
    <property type="entry name" value="beta-beta-alpha zinc fingers"/>
    <property type="match status" value="1"/>
</dbReference>
<evidence type="ECO:0000256" key="2">
    <source>
        <dbReference type="SAM" id="MobiDB-lite"/>
    </source>
</evidence>
<protein>
    <recommendedName>
        <fullName evidence="3">C2H2-type domain-containing protein</fullName>
    </recommendedName>
</protein>
<comment type="caution">
    <text evidence="4">The sequence shown here is derived from an EMBL/GenBank/DDBJ whole genome shotgun (WGS) entry which is preliminary data.</text>
</comment>
<dbReference type="InterPro" id="IPR036236">
    <property type="entry name" value="Znf_C2H2_sf"/>
</dbReference>
<evidence type="ECO:0000256" key="1">
    <source>
        <dbReference type="PROSITE-ProRule" id="PRU00042"/>
    </source>
</evidence>
<sequence length="124" mass="14796">MKIELQENPLLWDPCHLLTIDDSEKPKRKSTSSNRIRGHFMCYQCGRSYIRKDSLQRHLNYECGKEPQFQCPFCPQKCKRKAHQMRHIIRQHKDKVGLLEENNPEMFRKTTKTDRRSECSEGMG</sequence>
<dbReference type="PROSITE" id="PS00028">
    <property type="entry name" value="ZINC_FINGER_C2H2_1"/>
    <property type="match status" value="1"/>
</dbReference>
<dbReference type="EMBL" id="JARQZJ010000075">
    <property type="protein sequence ID" value="KAK9882341.1"/>
    <property type="molecule type" value="Genomic_DNA"/>
</dbReference>
<feature type="domain" description="C2H2-type" evidence="3">
    <location>
        <begin position="40"/>
        <end position="67"/>
    </location>
</feature>
<feature type="compositionally biased region" description="Basic and acidic residues" evidence="2">
    <location>
        <begin position="106"/>
        <end position="124"/>
    </location>
</feature>
<dbReference type="Proteomes" id="UP001431783">
    <property type="component" value="Unassembled WGS sequence"/>
</dbReference>
<organism evidence="4 5">
    <name type="scientific">Henosepilachna vigintioctopunctata</name>
    <dbReference type="NCBI Taxonomy" id="420089"/>
    <lineage>
        <taxon>Eukaryota</taxon>
        <taxon>Metazoa</taxon>
        <taxon>Ecdysozoa</taxon>
        <taxon>Arthropoda</taxon>
        <taxon>Hexapoda</taxon>
        <taxon>Insecta</taxon>
        <taxon>Pterygota</taxon>
        <taxon>Neoptera</taxon>
        <taxon>Endopterygota</taxon>
        <taxon>Coleoptera</taxon>
        <taxon>Polyphaga</taxon>
        <taxon>Cucujiformia</taxon>
        <taxon>Coccinelloidea</taxon>
        <taxon>Coccinellidae</taxon>
        <taxon>Epilachninae</taxon>
        <taxon>Epilachnini</taxon>
        <taxon>Henosepilachna</taxon>
    </lineage>
</organism>
<dbReference type="GO" id="GO:0008270">
    <property type="term" value="F:zinc ion binding"/>
    <property type="evidence" value="ECO:0007669"/>
    <property type="project" value="UniProtKB-KW"/>
</dbReference>
<dbReference type="AlphaFoldDB" id="A0AAW1UF88"/>
<feature type="region of interest" description="Disordered" evidence="2">
    <location>
        <begin position="100"/>
        <end position="124"/>
    </location>
</feature>
<evidence type="ECO:0000259" key="3">
    <source>
        <dbReference type="PROSITE" id="PS50157"/>
    </source>
</evidence>
<dbReference type="Gene3D" id="3.30.160.60">
    <property type="entry name" value="Classic Zinc Finger"/>
    <property type="match status" value="1"/>
</dbReference>
<evidence type="ECO:0000313" key="4">
    <source>
        <dbReference type="EMBL" id="KAK9882341.1"/>
    </source>
</evidence>
<gene>
    <name evidence="4" type="ORF">WA026_020863</name>
</gene>
<keyword evidence="1" id="KW-0862">Zinc</keyword>
<dbReference type="SMART" id="SM00355">
    <property type="entry name" value="ZnF_C2H2"/>
    <property type="match status" value="2"/>
</dbReference>
<keyword evidence="1" id="KW-0479">Metal-binding</keyword>
<dbReference type="PROSITE" id="PS50157">
    <property type="entry name" value="ZINC_FINGER_C2H2_2"/>
    <property type="match status" value="1"/>
</dbReference>
<keyword evidence="1" id="KW-0863">Zinc-finger</keyword>
<accession>A0AAW1UF88</accession>
<dbReference type="InterPro" id="IPR013087">
    <property type="entry name" value="Znf_C2H2_type"/>
</dbReference>